<dbReference type="InterPro" id="IPR008942">
    <property type="entry name" value="ENTH_VHS"/>
</dbReference>
<feature type="domain" description="ENTH" evidence="5">
    <location>
        <begin position="13"/>
        <end position="148"/>
    </location>
</feature>
<evidence type="ECO:0000256" key="3">
    <source>
        <dbReference type="ARBA" id="ARBA00023034"/>
    </source>
</evidence>
<comment type="caution">
    <text evidence="6">The sequence shown here is derived from an EMBL/GenBank/DDBJ whole genome shotgun (WGS) entry which is preliminary data.</text>
</comment>
<dbReference type="PANTHER" id="PTHR21514:SF0">
    <property type="entry name" value="AP-4 COMPLEX ACCESSORY SUBUNIT TEPSIN"/>
    <property type="match status" value="1"/>
</dbReference>
<name>A0A9Q1C371_HOLLE</name>
<evidence type="ECO:0000256" key="2">
    <source>
        <dbReference type="ARBA" id="ARBA00004601"/>
    </source>
</evidence>
<organism evidence="6 7">
    <name type="scientific">Holothuria leucospilota</name>
    <name type="common">Black long sea cucumber</name>
    <name type="synonym">Mertensiothuria leucospilota</name>
    <dbReference type="NCBI Taxonomy" id="206669"/>
    <lineage>
        <taxon>Eukaryota</taxon>
        <taxon>Metazoa</taxon>
        <taxon>Echinodermata</taxon>
        <taxon>Eleutherozoa</taxon>
        <taxon>Echinozoa</taxon>
        <taxon>Holothuroidea</taxon>
        <taxon>Aspidochirotacea</taxon>
        <taxon>Aspidochirotida</taxon>
        <taxon>Holothuriidae</taxon>
        <taxon>Holothuria</taxon>
    </lineage>
</organism>
<evidence type="ECO:0000313" key="7">
    <source>
        <dbReference type="Proteomes" id="UP001152320"/>
    </source>
</evidence>
<dbReference type="PANTHER" id="PTHR21514">
    <property type="entry name" value="AP-4 COMPLEX ACCESSORY SUBUNIT TEPSIN"/>
    <property type="match status" value="1"/>
</dbReference>
<evidence type="ECO:0000313" key="6">
    <source>
        <dbReference type="EMBL" id="KAJ8037757.1"/>
    </source>
</evidence>
<dbReference type="InterPro" id="IPR035802">
    <property type="entry name" value="ENTH/VHS_tepsin"/>
</dbReference>
<dbReference type="InterPro" id="IPR039273">
    <property type="entry name" value="TEPSIN"/>
</dbReference>
<evidence type="ECO:0000256" key="4">
    <source>
        <dbReference type="ARBA" id="ARBA00023329"/>
    </source>
</evidence>
<dbReference type="OrthoDB" id="118154at2759"/>
<dbReference type="CDD" id="cd03572">
    <property type="entry name" value="ENTH_like_Tepsin"/>
    <property type="match status" value="1"/>
</dbReference>
<comment type="subcellular location">
    <subcellularLocation>
        <location evidence="1">Cytoplasmic vesicle</location>
    </subcellularLocation>
    <subcellularLocation>
        <location evidence="2">Golgi apparatus</location>
        <location evidence="2">trans-Golgi network</location>
    </subcellularLocation>
</comment>
<evidence type="ECO:0000259" key="5">
    <source>
        <dbReference type="PROSITE" id="PS50942"/>
    </source>
</evidence>
<protein>
    <submittedName>
        <fullName evidence="6">AP-4 complex accessory subunit tepsin</fullName>
    </submittedName>
</protein>
<dbReference type="AlphaFoldDB" id="A0A9Q1C371"/>
<dbReference type="GO" id="GO:0032588">
    <property type="term" value="C:trans-Golgi network membrane"/>
    <property type="evidence" value="ECO:0007669"/>
    <property type="project" value="TreeGrafter"/>
</dbReference>
<reference evidence="6" key="1">
    <citation type="submission" date="2021-10" db="EMBL/GenBank/DDBJ databases">
        <title>Tropical sea cucumber genome reveals ecological adaptation and Cuvierian tubules defense mechanism.</title>
        <authorList>
            <person name="Chen T."/>
        </authorList>
    </citation>
    <scope>NUCLEOTIDE SEQUENCE</scope>
    <source>
        <strain evidence="6">Nanhai2018</strain>
        <tissue evidence="6">Muscle</tissue>
    </source>
</reference>
<accession>A0A9Q1C371</accession>
<dbReference type="Proteomes" id="UP001152320">
    <property type="component" value="Chromosome 8"/>
</dbReference>
<keyword evidence="4" id="KW-0968">Cytoplasmic vesicle</keyword>
<dbReference type="GO" id="GO:0031410">
    <property type="term" value="C:cytoplasmic vesicle"/>
    <property type="evidence" value="ECO:0007669"/>
    <property type="project" value="UniProtKB-SubCell"/>
</dbReference>
<dbReference type="PROSITE" id="PS50942">
    <property type="entry name" value="ENTH"/>
    <property type="match status" value="1"/>
</dbReference>
<dbReference type="InterPro" id="IPR058028">
    <property type="entry name" value="Tepsin_VHS/ENTH-like"/>
</dbReference>
<dbReference type="InterPro" id="IPR013809">
    <property type="entry name" value="ENTH"/>
</dbReference>
<evidence type="ECO:0000256" key="1">
    <source>
        <dbReference type="ARBA" id="ARBA00004541"/>
    </source>
</evidence>
<dbReference type="Pfam" id="PF01417">
    <property type="entry name" value="ENTH"/>
    <property type="match status" value="1"/>
</dbReference>
<dbReference type="Pfam" id="PF25827">
    <property type="entry name" value="TVHS-like"/>
    <property type="match status" value="1"/>
</dbReference>
<gene>
    <name evidence="6" type="ORF">HOLleu_18652</name>
</gene>
<proteinExistence type="predicted"/>
<dbReference type="SUPFAM" id="SSF48464">
    <property type="entry name" value="ENTH/VHS domain"/>
    <property type="match status" value="1"/>
</dbReference>
<keyword evidence="7" id="KW-1185">Reference proteome</keyword>
<sequence>MAAFSGGKLSDVFGKVAIVNKLPLLLKATSDDDKPTPGYLYREISALTYEGTSPQYQSAILSFLLERLQKKSWHVKLKVLQVMKFVAINGEENFRNGLRRQANGIQEATKYNATPDPLHGNAPILAVRKAAAELLETLFNECLPEDTTSSSPQRFASKMEGFGMTHSNTSHKSMASALKDNLQQLSDAITIPLSSRDDSYKSLQGATTTSNGGKGLCNEDNLTSLGNFENFVSNYQPVSLDNEEVVSPSTSDTGQPQISSLKPDIGMDLEDIIPVDRGLTVKTSSSSGGQSGGSFDLNQKLETVGVADWSQEVQLTGDLFSGSLIRMVPSREEINTFVKRASSLNCEKIIEILVTKMRLSEVTQVRCLCGVEAILREGLVTTDCAFPLMQDILPNLQQSVNITVKAKASKIQRQLQQNDNIVNDTSALKSPLIPDSSSLAGESMTAANIVEDSSSKPTLFSGMSVNSGKQPTSEVDNVATYHSPKVEHDDTFSISKEVWNGTKSQNLLFLNSRDQQEREMELLGLESKIQSSFKENSVGTEMLLMDGIGLENGKMNEVTRNSGEEKVTKEEGEEKKCIDPLLSRDAHLSDILGSLSIAENLVSSKPDNDLISMKSELPAASLGHGRVAETNLIVSSQMGGSQVGHLYPQLVGAQLSSQSTVPLQLGRGCDEPFSFISSSSEEKNKDAFNFVQEAMKNSKR</sequence>
<dbReference type="Gene3D" id="1.25.40.90">
    <property type="match status" value="1"/>
</dbReference>
<dbReference type="EMBL" id="JAIZAY010000008">
    <property type="protein sequence ID" value="KAJ8037757.1"/>
    <property type="molecule type" value="Genomic_DNA"/>
</dbReference>
<keyword evidence="3" id="KW-0333">Golgi apparatus</keyword>